<dbReference type="GO" id="GO:0005737">
    <property type="term" value="C:cytoplasm"/>
    <property type="evidence" value="ECO:0007669"/>
    <property type="project" value="UniProtKB-SubCell"/>
</dbReference>
<dbReference type="GO" id="GO:0008017">
    <property type="term" value="F:microtubule binding"/>
    <property type="evidence" value="ECO:0007669"/>
    <property type="project" value="TreeGrafter"/>
</dbReference>
<evidence type="ECO:0000313" key="10">
    <source>
        <dbReference type="Ensembl" id="ENSPEMP00000034392.1"/>
    </source>
</evidence>
<evidence type="ECO:0000256" key="7">
    <source>
        <dbReference type="ARBA" id="ARBA00023187"/>
    </source>
</evidence>
<dbReference type="GO" id="GO:0030165">
    <property type="term" value="F:PDZ domain binding"/>
    <property type="evidence" value="ECO:0007669"/>
    <property type="project" value="TreeGrafter"/>
</dbReference>
<evidence type="ECO:0000256" key="9">
    <source>
        <dbReference type="SAM" id="MobiDB-lite"/>
    </source>
</evidence>
<evidence type="ECO:0000256" key="6">
    <source>
        <dbReference type="ARBA" id="ARBA00022728"/>
    </source>
</evidence>
<feature type="compositionally biased region" description="Basic and acidic residues" evidence="9">
    <location>
        <begin position="1"/>
        <end position="10"/>
    </location>
</feature>
<dbReference type="GO" id="GO:0031122">
    <property type="term" value="P:cytoplasmic microtubule organization"/>
    <property type="evidence" value="ECO:0007669"/>
    <property type="project" value="TreeGrafter"/>
</dbReference>
<protein>
    <recommendedName>
        <fullName evidence="3">Cysteine-rich PDZ-binding protein</fullName>
    </recommendedName>
    <alternativeName>
        <fullName evidence="8">Cysteine-rich interactor of PDZ three</fullName>
    </alternativeName>
</protein>
<name>A0A8C8UP99_PERMB</name>
<dbReference type="InterPro" id="IPR019367">
    <property type="entry name" value="PDZ-binding_CRIPT"/>
</dbReference>
<reference evidence="10 11" key="1">
    <citation type="submission" date="2018-10" db="EMBL/GenBank/DDBJ databases">
        <title>Improved assembly of the deer mouse Peromyscus maniculatus genome.</title>
        <authorList>
            <person name="Lassance J.-M."/>
            <person name="Hoekstra H.E."/>
        </authorList>
    </citation>
    <scope>NUCLEOTIDE SEQUENCE [LARGE SCALE GENOMIC DNA]</scope>
</reference>
<keyword evidence="7" id="KW-0508">mRNA splicing</keyword>
<dbReference type="AlphaFoldDB" id="A0A8C8UP99"/>
<reference evidence="10" key="3">
    <citation type="submission" date="2025-09" db="UniProtKB">
        <authorList>
            <consortium name="Ensembl"/>
        </authorList>
    </citation>
    <scope>IDENTIFICATION</scope>
</reference>
<feature type="region of interest" description="Disordered" evidence="9">
    <location>
        <begin position="1"/>
        <end position="36"/>
    </location>
</feature>
<evidence type="ECO:0000256" key="2">
    <source>
        <dbReference type="ARBA" id="ARBA00009021"/>
    </source>
</evidence>
<keyword evidence="4" id="KW-0963">Cytoplasm</keyword>
<reference evidence="10" key="2">
    <citation type="submission" date="2025-08" db="UniProtKB">
        <authorList>
            <consortium name="Ensembl"/>
        </authorList>
    </citation>
    <scope>IDENTIFICATION</scope>
</reference>
<dbReference type="Proteomes" id="UP000694547">
    <property type="component" value="Chromosome X"/>
</dbReference>
<evidence type="ECO:0000256" key="1">
    <source>
        <dbReference type="ARBA" id="ARBA00004496"/>
    </source>
</evidence>
<feature type="compositionally biased region" description="Basic and acidic residues" evidence="9">
    <location>
        <begin position="17"/>
        <end position="33"/>
    </location>
</feature>
<evidence type="ECO:0000256" key="3">
    <source>
        <dbReference type="ARBA" id="ARBA00018615"/>
    </source>
</evidence>
<proteinExistence type="inferred from homology"/>
<organism evidence="10 11">
    <name type="scientific">Peromyscus maniculatus bairdii</name>
    <name type="common">Prairie deer mouse</name>
    <dbReference type="NCBI Taxonomy" id="230844"/>
    <lineage>
        <taxon>Eukaryota</taxon>
        <taxon>Metazoa</taxon>
        <taxon>Chordata</taxon>
        <taxon>Craniata</taxon>
        <taxon>Vertebrata</taxon>
        <taxon>Euteleostomi</taxon>
        <taxon>Mammalia</taxon>
        <taxon>Eutheria</taxon>
        <taxon>Euarchontoglires</taxon>
        <taxon>Glires</taxon>
        <taxon>Rodentia</taxon>
        <taxon>Myomorpha</taxon>
        <taxon>Muroidea</taxon>
        <taxon>Cricetidae</taxon>
        <taxon>Neotominae</taxon>
        <taxon>Peromyscus</taxon>
    </lineage>
</organism>
<keyword evidence="11" id="KW-1185">Reference proteome</keyword>
<evidence type="ECO:0000256" key="5">
    <source>
        <dbReference type="ARBA" id="ARBA00022664"/>
    </source>
</evidence>
<dbReference type="GO" id="GO:0005681">
    <property type="term" value="C:spliceosomal complex"/>
    <property type="evidence" value="ECO:0007669"/>
    <property type="project" value="UniProtKB-KW"/>
</dbReference>
<dbReference type="GO" id="GO:0006397">
    <property type="term" value="P:mRNA processing"/>
    <property type="evidence" value="ECO:0007669"/>
    <property type="project" value="UniProtKB-KW"/>
</dbReference>
<sequence length="100" mass="11491">MACENCERKPVSVPTPDPRKHDAKNTTEGWEGKRNRKIRLSSKKARFPPHGKDKFSTCRMCRSSIYQPGSHYCQGYRKDICGLCGRVTNTKNLKKSYVKL</sequence>
<dbReference type="PANTHER" id="PTHR11805:SF1">
    <property type="entry name" value="CYSTEINE-RICH PDZ-BINDING PROTEIN"/>
    <property type="match status" value="1"/>
</dbReference>
<evidence type="ECO:0000256" key="8">
    <source>
        <dbReference type="ARBA" id="ARBA00032518"/>
    </source>
</evidence>
<dbReference type="GO" id="GO:0008380">
    <property type="term" value="P:RNA splicing"/>
    <property type="evidence" value="ECO:0007669"/>
    <property type="project" value="UniProtKB-KW"/>
</dbReference>
<dbReference type="PANTHER" id="PTHR11805">
    <property type="entry name" value="CYSTEINE-RICH PDZ-BINDING PROTEIN"/>
    <property type="match status" value="1"/>
</dbReference>
<keyword evidence="6" id="KW-0747">Spliceosome</keyword>
<evidence type="ECO:0000256" key="4">
    <source>
        <dbReference type="ARBA" id="ARBA00022490"/>
    </source>
</evidence>
<evidence type="ECO:0000313" key="11">
    <source>
        <dbReference type="Proteomes" id="UP000694547"/>
    </source>
</evidence>
<comment type="similarity">
    <text evidence="2">Belongs to the CRIPT family.</text>
</comment>
<dbReference type="Ensembl" id="ENSPEMT00000040003.1">
    <property type="protein sequence ID" value="ENSPEMP00000034392.1"/>
    <property type="gene ID" value="ENSPEMG00000026887.1"/>
</dbReference>
<dbReference type="GO" id="GO:0030425">
    <property type="term" value="C:dendrite"/>
    <property type="evidence" value="ECO:0007669"/>
    <property type="project" value="TreeGrafter"/>
</dbReference>
<keyword evidence="5" id="KW-0507">mRNA processing</keyword>
<dbReference type="GeneTree" id="ENSGT00940000171336"/>
<comment type="subcellular location">
    <subcellularLocation>
        <location evidence="1">Cytoplasm</location>
    </subcellularLocation>
</comment>
<dbReference type="Pfam" id="PF10235">
    <property type="entry name" value="Cript"/>
    <property type="match status" value="1"/>
</dbReference>
<accession>A0A8C8UP99</accession>